<dbReference type="PROSITE" id="PS51353">
    <property type="entry name" value="ARSC"/>
    <property type="match status" value="1"/>
</dbReference>
<dbReference type="Proteomes" id="UP000029868">
    <property type="component" value="Unassembled WGS sequence"/>
</dbReference>
<dbReference type="AlphaFoldDB" id="A0A099K9I2"/>
<proteinExistence type="inferred from homology"/>
<comment type="similarity">
    <text evidence="1 2">Belongs to the ArsC family.</text>
</comment>
<name>A0A099K9I2_COLPS</name>
<protein>
    <submittedName>
        <fullName evidence="3">ArsC family protein</fullName>
    </submittedName>
</protein>
<dbReference type="OrthoDB" id="9803749at2"/>
<dbReference type="NCBIfam" id="TIGR01617">
    <property type="entry name" value="arsC_related"/>
    <property type="match status" value="1"/>
</dbReference>
<evidence type="ECO:0000256" key="1">
    <source>
        <dbReference type="ARBA" id="ARBA00007198"/>
    </source>
</evidence>
<dbReference type="PANTHER" id="PTHR30041">
    <property type="entry name" value="ARSENATE REDUCTASE"/>
    <property type="match status" value="1"/>
</dbReference>
<organism evidence="3 4">
    <name type="scientific">Colwellia psychrerythraea</name>
    <name type="common">Vibrio psychroerythus</name>
    <dbReference type="NCBI Taxonomy" id="28229"/>
    <lineage>
        <taxon>Bacteria</taxon>
        <taxon>Pseudomonadati</taxon>
        <taxon>Pseudomonadota</taxon>
        <taxon>Gammaproteobacteria</taxon>
        <taxon>Alteromonadales</taxon>
        <taxon>Colwelliaceae</taxon>
        <taxon>Colwellia</taxon>
    </lineage>
</organism>
<dbReference type="PANTHER" id="PTHR30041:SF8">
    <property type="entry name" value="PROTEIN YFFB"/>
    <property type="match status" value="1"/>
</dbReference>
<dbReference type="SUPFAM" id="SSF52833">
    <property type="entry name" value="Thioredoxin-like"/>
    <property type="match status" value="1"/>
</dbReference>
<accession>A0A099K9I2</accession>
<sequence>MITLYGIKNCDTVKKATKWLAANDVAHQLYDFKKQALTAELLTQFVSQSDWSLLLNKRSTTFRNLPDDIKNNLTDEVMFAAVLAQPTLLKRPLLPLNGELNLGFKAEQYQSLFSDK</sequence>
<dbReference type="Pfam" id="PF03960">
    <property type="entry name" value="ArsC"/>
    <property type="match status" value="1"/>
</dbReference>
<dbReference type="InterPro" id="IPR036249">
    <property type="entry name" value="Thioredoxin-like_sf"/>
</dbReference>
<gene>
    <name evidence="3" type="ORF">GAB14E_4549</name>
</gene>
<reference evidence="3 4" key="1">
    <citation type="submission" date="2014-08" db="EMBL/GenBank/DDBJ databases">
        <title>Genomic and Phenotypic Diversity of Colwellia psychrerythraea strains from Disparate Marine Basins.</title>
        <authorList>
            <person name="Techtmann S.M."/>
            <person name="Stelling S.C."/>
            <person name="Utturkar S.M."/>
            <person name="Alshibli N."/>
            <person name="Harris A."/>
            <person name="Brown S.D."/>
            <person name="Hazen T.C."/>
        </authorList>
    </citation>
    <scope>NUCLEOTIDE SEQUENCE [LARGE SCALE GENOMIC DNA]</scope>
    <source>
        <strain evidence="3 4">GAB14E</strain>
    </source>
</reference>
<evidence type="ECO:0000256" key="2">
    <source>
        <dbReference type="PROSITE-ProRule" id="PRU01282"/>
    </source>
</evidence>
<dbReference type="RefSeq" id="WP_033084505.1">
    <property type="nucleotide sequence ID" value="NZ_JQEC01000072.1"/>
</dbReference>
<dbReference type="Gene3D" id="3.40.30.10">
    <property type="entry name" value="Glutaredoxin"/>
    <property type="match status" value="1"/>
</dbReference>
<dbReference type="PATRIC" id="fig|28229.3.peg.4529"/>
<comment type="caution">
    <text evidence="3">The sequence shown here is derived from an EMBL/GenBank/DDBJ whole genome shotgun (WGS) entry which is preliminary data.</text>
</comment>
<dbReference type="InterPro" id="IPR006504">
    <property type="entry name" value="Tscrpt_reg_Spx/MgsR"/>
</dbReference>
<evidence type="ECO:0000313" key="3">
    <source>
        <dbReference type="EMBL" id="KGJ87394.1"/>
    </source>
</evidence>
<evidence type="ECO:0000313" key="4">
    <source>
        <dbReference type="Proteomes" id="UP000029868"/>
    </source>
</evidence>
<dbReference type="EMBL" id="JQEC01000072">
    <property type="protein sequence ID" value="KGJ87394.1"/>
    <property type="molecule type" value="Genomic_DNA"/>
</dbReference>
<dbReference type="InterPro" id="IPR006660">
    <property type="entry name" value="Arsenate_reductase-like"/>
</dbReference>